<dbReference type="Pfam" id="PF03446">
    <property type="entry name" value="NAD_binding_2"/>
    <property type="match status" value="1"/>
</dbReference>
<feature type="domain" description="6-phosphogluconate dehydrogenase NADP-binding" evidence="4">
    <location>
        <begin position="8"/>
        <end position="166"/>
    </location>
</feature>
<keyword evidence="2" id="KW-0520">NAD</keyword>
<dbReference type="AlphaFoldDB" id="A0AAQ3LAD3"/>
<evidence type="ECO:0000259" key="4">
    <source>
        <dbReference type="Pfam" id="PF03446"/>
    </source>
</evidence>
<sequence length="291" mass="30954">MSSEKQIIGFIGTGVMGKSMAAHLLKANHPVNVWTRTAGKAEPLLQEGAKWMDSIAVLAQQSDVVISIVGFPKDVEEIYLGEHGVIRNAKPGTLLIDMTTSSPALAKKIAEAAAEKSLHALDAPVSGGDKGAREATLSIMVGGDKGIFEKALPVLQIMGKNIVYQGSSGSGQHTKMANQIAGACNMIGVCEAMAYAKSSGLDPYTALKSIESGASGSWTMSNLATKMLDGDFEPGFYVKHFIKDMNIAIESSESMELETPGLKLVRSLYQKLADKGFEDDGTHALFKLWDS</sequence>
<dbReference type="RefSeq" id="WP_317834255.1">
    <property type="nucleotide sequence ID" value="NZ_CP136920.1"/>
</dbReference>
<accession>A0AAQ3LAD3</accession>
<evidence type="ECO:0000256" key="3">
    <source>
        <dbReference type="PIRSR" id="PIRSR000103-1"/>
    </source>
</evidence>
<feature type="active site" evidence="3">
    <location>
        <position position="175"/>
    </location>
</feature>
<dbReference type="Gene3D" id="3.40.50.720">
    <property type="entry name" value="NAD(P)-binding Rossmann-like Domain"/>
    <property type="match status" value="1"/>
</dbReference>
<evidence type="ECO:0000256" key="1">
    <source>
        <dbReference type="ARBA" id="ARBA00023002"/>
    </source>
</evidence>
<dbReference type="SUPFAM" id="SSF48179">
    <property type="entry name" value="6-phosphogluconate dehydrogenase C-terminal domain-like"/>
    <property type="match status" value="1"/>
</dbReference>
<dbReference type="Proteomes" id="UP001304300">
    <property type="component" value="Chromosome"/>
</dbReference>
<keyword evidence="7" id="KW-1185">Reference proteome</keyword>
<dbReference type="PIRSF" id="PIRSF000103">
    <property type="entry name" value="HIBADH"/>
    <property type="match status" value="1"/>
</dbReference>
<dbReference type="Gene3D" id="1.10.1040.10">
    <property type="entry name" value="N-(1-d-carboxylethyl)-l-norvaline Dehydrogenase, domain 2"/>
    <property type="match status" value="1"/>
</dbReference>
<feature type="domain" description="3-hydroxyisobutyrate dehydrogenase-like NAD-binding" evidence="5">
    <location>
        <begin position="169"/>
        <end position="288"/>
    </location>
</feature>
<evidence type="ECO:0000313" key="6">
    <source>
        <dbReference type="EMBL" id="WOO41771.1"/>
    </source>
</evidence>
<dbReference type="Pfam" id="PF14833">
    <property type="entry name" value="NAD_binding_11"/>
    <property type="match status" value="1"/>
</dbReference>
<dbReference type="InterPro" id="IPR013328">
    <property type="entry name" value="6PGD_dom2"/>
</dbReference>
<organism evidence="6 7">
    <name type="scientific">Rubellicoccus peritrichatus</name>
    <dbReference type="NCBI Taxonomy" id="3080537"/>
    <lineage>
        <taxon>Bacteria</taxon>
        <taxon>Pseudomonadati</taxon>
        <taxon>Verrucomicrobiota</taxon>
        <taxon>Opitutia</taxon>
        <taxon>Puniceicoccales</taxon>
        <taxon>Cerasicoccaceae</taxon>
        <taxon>Rubellicoccus</taxon>
    </lineage>
</organism>
<dbReference type="GO" id="GO:0050661">
    <property type="term" value="F:NADP binding"/>
    <property type="evidence" value="ECO:0007669"/>
    <property type="project" value="InterPro"/>
</dbReference>
<dbReference type="InterPro" id="IPR015815">
    <property type="entry name" value="HIBADH-related"/>
</dbReference>
<dbReference type="PANTHER" id="PTHR43060">
    <property type="entry name" value="3-HYDROXYISOBUTYRATE DEHYDROGENASE-LIKE 1, MITOCHONDRIAL-RELATED"/>
    <property type="match status" value="1"/>
</dbReference>
<dbReference type="GO" id="GO:0051287">
    <property type="term" value="F:NAD binding"/>
    <property type="evidence" value="ECO:0007669"/>
    <property type="project" value="InterPro"/>
</dbReference>
<dbReference type="InterPro" id="IPR029154">
    <property type="entry name" value="HIBADH-like_NADP-bd"/>
</dbReference>
<dbReference type="InterPro" id="IPR036291">
    <property type="entry name" value="NAD(P)-bd_dom_sf"/>
</dbReference>
<evidence type="ECO:0000256" key="2">
    <source>
        <dbReference type="ARBA" id="ARBA00023027"/>
    </source>
</evidence>
<keyword evidence="1 6" id="KW-0560">Oxidoreductase</keyword>
<dbReference type="SUPFAM" id="SSF51735">
    <property type="entry name" value="NAD(P)-binding Rossmann-fold domains"/>
    <property type="match status" value="1"/>
</dbReference>
<proteinExistence type="predicted"/>
<dbReference type="PANTHER" id="PTHR43060:SF15">
    <property type="entry name" value="3-HYDROXYISOBUTYRATE DEHYDROGENASE-LIKE 1, MITOCHONDRIAL-RELATED"/>
    <property type="match status" value="1"/>
</dbReference>
<evidence type="ECO:0000313" key="7">
    <source>
        <dbReference type="Proteomes" id="UP001304300"/>
    </source>
</evidence>
<evidence type="ECO:0000259" key="5">
    <source>
        <dbReference type="Pfam" id="PF14833"/>
    </source>
</evidence>
<dbReference type="InterPro" id="IPR008927">
    <property type="entry name" value="6-PGluconate_DH-like_C_sf"/>
</dbReference>
<dbReference type="EMBL" id="CP136920">
    <property type="protein sequence ID" value="WOO41771.1"/>
    <property type="molecule type" value="Genomic_DNA"/>
</dbReference>
<gene>
    <name evidence="6" type="ORF">RZN69_01625</name>
</gene>
<dbReference type="KEGG" id="puo:RZN69_01625"/>
<dbReference type="EC" id="1.1.-.-" evidence="6"/>
<dbReference type="InterPro" id="IPR006115">
    <property type="entry name" value="6PGDH_NADP-bd"/>
</dbReference>
<reference evidence="6 7" key="1">
    <citation type="submission" date="2023-10" db="EMBL/GenBank/DDBJ databases">
        <title>Rubellicoccus peritrichatus gen. nov., sp. nov., isolated from an algae of coral reef tank.</title>
        <authorList>
            <person name="Luo J."/>
        </authorList>
    </citation>
    <scope>NUCLEOTIDE SEQUENCE [LARGE SCALE GENOMIC DNA]</scope>
    <source>
        <strain evidence="6 7">CR14</strain>
    </source>
</reference>
<dbReference type="GO" id="GO:0016491">
    <property type="term" value="F:oxidoreductase activity"/>
    <property type="evidence" value="ECO:0007669"/>
    <property type="project" value="UniProtKB-KW"/>
</dbReference>
<name>A0AAQ3LAD3_9BACT</name>
<protein>
    <submittedName>
        <fullName evidence="6">NAD(P)-dependent oxidoreductase</fullName>
        <ecNumber evidence="6">1.1.-.-</ecNumber>
    </submittedName>
</protein>